<dbReference type="Proteomes" id="UP000727407">
    <property type="component" value="Unassembled WGS sequence"/>
</dbReference>
<dbReference type="AlphaFoldDB" id="A0A8J4WQM4"/>
<organism evidence="2 3">
    <name type="scientific">Clarias magur</name>
    <name type="common">Asian catfish</name>
    <name type="synonym">Macropteronotus magur</name>
    <dbReference type="NCBI Taxonomy" id="1594786"/>
    <lineage>
        <taxon>Eukaryota</taxon>
        <taxon>Metazoa</taxon>
        <taxon>Chordata</taxon>
        <taxon>Craniata</taxon>
        <taxon>Vertebrata</taxon>
        <taxon>Euteleostomi</taxon>
        <taxon>Actinopterygii</taxon>
        <taxon>Neopterygii</taxon>
        <taxon>Teleostei</taxon>
        <taxon>Ostariophysi</taxon>
        <taxon>Siluriformes</taxon>
        <taxon>Clariidae</taxon>
        <taxon>Clarias</taxon>
    </lineage>
</organism>
<name>A0A8J4WQM4_CLAMG</name>
<comment type="caution">
    <text evidence="2">The sequence shown here is derived from an EMBL/GenBank/DDBJ whole genome shotgun (WGS) entry which is preliminary data.</text>
</comment>
<protein>
    <submittedName>
        <fullName evidence="2">Ly-6/neurotoxin-like protein 1</fullName>
    </submittedName>
</protein>
<keyword evidence="3" id="KW-1185">Reference proteome</keyword>
<gene>
    <name evidence="2" type="ORF">DAT39_021429</name>
</gene>
<evidence type="ECO:0000313" key="2">
    <source>
        <dbReference type="EMBL" id="KAF5888871.1"/>
    </source>
</evidence>
<accession>A0A8J4WQM4</accession>
<evidence type="ECO:0000256" key="1">
    <source>
        <dbReference type="SAM" id="SignalP"/>
    </source>
</evidence>
<evidence type="ECO:0000313" key="3">
    <source>
        <dbReference type="Proteomes" id="UP000727407"/>
    </source>
</evidence>
<keyword evidence="1" id="KW-0732">Signal</keyword>
<feature type="non-terminal residue" evidence="2">
    <location>
        <position position="1"/>
    </location>
</feature>
<reference evidence="2" key="1">
    <citation type="submission" date="2020-07" db="EMBL/GenBank/DDBJ databases">
        <title>Clarias magur genome sequencing, assembly and annotation.</title>
        <authorList>
            <person name="Kushwaha B."/>
            <person name="Kumar R."/>
            <person name="Das P."/>
            <person name="Joshi C.G."/>
            <person name="Kumar D."/>
            <person name="Nagpure N.S."/>
            <person name="Pandey M."/>
            <person name="Agarwal S."/>
            <person name="Srivastava S."/>
            <person name="Singh M."/>
            <person name="Sahoo L."/>
            <person name="Jayasankar P."/>
            <person name="Meher P.K."/>
            <person name="Koringa P.G."/>
            <person name="Iquebal M.A."/>
            <person name="Das S.P."/>
            <person name="Bit A."/>
            <person name="Patnaik S."/>
            <person name="Patel N."/>
            <person name="Shah T.M."/>
            <person name="Hinsu A."/>
            <person name="Jena J.K."/>
        </authorList>
    </citation>
    <scope>NUCLEOTIDE SEQUENCE</scope>
    <source>
        <strain evidence="2">CIFAMagur01</strain>
        <tissue evidence="2">Testis</tissue>
    </source>
</reference>
<sequence length="51" mass="5561">MRSLVAFVFICMVLPKAASGQLSCYTCNPAKCDEYVKQSCPSGFNRCFTGS</sequence>
<dbReference type="EMBL" id="QNUK01000903">
    <property type="protein sequence ID" value="KAF5888871.1"/>
    <property type="molecule type" value="Genomic_DNA"/>
</dbReference>
<proteinExistence type="predicted"/>
<feature type="chain" id="PRO_5035327959" evidence="1">
    <location>
        <begin position="21"/>
        <end position="51"/>
    </location>
</feature>
<feature type="signal peptide" evidence="1">
    <location>
        <begin position="1"/>
        <end position="20"/>
    </location>
</feature>